<name>A0A259U0Z8_9BACT</name>
<reference evidence="1 2" key="1">
    <citation type="submission" date="2016-11" db="EMBL/GenBank/DDBJ databases">
        <title>Study of marine rhodopsin-containing bacteria.</title>
        <authorList>
            <person name="Yoshizawa S."/>
            <person name="Kumagai Y."/>
            <person name="Kogure K."/>
        </authorList>
    </citation>
    <scope>NUCLEOTIDE SEQUENCE [LARGE SCALE GENOMIC DNA]</scope>
    <source>
        <strain evidence="1 2">SG-29</strain>
    </source>
</reference>
<comment type="caution">
    <text evidence="1">The sequence shown here is derived from an EMBL/GenBank/DDBJ whole genome shotgun (WGS) entry which is preliminary data.</text>
</comment>
<evidence type="ECO:0000313" key="1">
    <source>
        <dbReference type="EMBL" id="OZC03672.1"/>
    </source>
</evidence>
<dbReference type="RefSeq" id="WP_094549294.1">
    <property type="nucleotide sequence ID" value="NZ_MQWB01000001.1"/>
</dbReference>
<dbReference type="AlphaFoldDB" id="A0A259U0Z8"/>
<dbReference type="EMBL" id="MQWB01000001">
    <property type="protein sequence ID" value="OZC03672.1"/>
    <property type="molecule type" value="Genomic_DNA"/>
</dbReference>
<dbReference type="Proteomes" id="UP000216446">
    <property type="component" value="Unassembled WGS sequence"/>
</dbReference>
<organism evidence="1 2">
    <name type="scientific">Rubricoccus marinus</name>
    <dbReference type="NCBI Taxonomy" id="716817"/>
    <lineage>
        <taxon>Bacteria</taxon>
        <taxon>Pseudomonadati</taxon>
        <taxon>Rhodothermota</taxon>
        <taxon>Rhodothermia</taxon>
        <taxon>Rhodothermales</taxon>
        <taxon>Rubricoccaceae</taxon>
        <taxon>Rubricoccus</taxon>
    </lineage>
</organism>
<protein>
    <submittedName>
        <fullName evidence="1">Uncharacterized protein</fullName>
    </submittedName>
</protein>
<evidence type="ECO:0000313" key="2">
    <source>
        <dbReference type="Proteomes" id="UP000216446"/>
    </source>
</evidence>
<dbReference type="OrthoDB" id="646451at2"/>
<keyword evidence="2" id="KW-1185">Reference proteome</keyword>
<gene>
    <name evidence="1" type="ORF">BSZ36_12185</name>
</gene>
<dbReference type="InParanoid" id="A0A259U0Z8"/>
<accession>A0A259U0Z8</accession>
<sequence>MIRTSAFLFVLSALVGCNPLMYVPQPIPAAPRTTGVEVQGDLGMAFLSGQVRATGSPADGLGLYASGHFAGGGSGSDGDWNHSGRGGEVGVLGLGRFGEIGFVEGGIGVGTTSVRAYDYYFDRGPDDIRADVVRSSAHIGVGVERDLEPGYGRTEYMSVGFLVRGTYVNVQNVRATDGGFTSYEDEAQRFIEPAFRFRYDADVFAIETQAGISLPLETDAYRQYDAYPLFGGVGLSFRLDRLFSSRPPSRPAIPNAP</sequence>
<dbReference type="PROSITE" id="PS51257">
    <property type="entry name" value="PROKAR_LIPOPROTEIN"/>
    <property type="match status" value="1"/>
</dbReference>
<proteinExistence type="predicted"/>